<evidence type="ECO:0000256" key="6">
    <source>
        <dbReference type="PROSITE-ProRule" id="PRU00278"/>
    </source>
</evidence>
<dbReference type="InterPro" id="IPR046357">
    <property type="entry name" value="PPIase_dom_sf"/>
</dbReference>
<keyword evidence="10" id="KW-1185">Reference proteome</keyword>
<dbReference type="RefSeq" id="WP_212904867.1">
    <property type="nucleotide sequence ID" value="NZ_BOPZ01000029.1"/>
</dbReference>
<keyword evidence="4 6" id="KW-0697">Rotamase</keyword>
<dbReference type="InterPro" id="IPR050245">
    <property type="entry name" value="PrsA_foldase"/>
</dbReference>
<dbReference type="SUPFAM" id="SSF54534">
    <property type="entry name" value="FKBP-like"/>
    <property type="match status" value="1"/>
</dbReference>
<protein>
    <recommendedName>
        <fullName evidence="2">peptidylprolyl isomerase</fullName>
        <ecNumber evidence="2">5.2.1.8</ecNumber>
    </recommendedName>
</protein>
<keyword evidence="3" id="KW-0732">Signal</keyword>
<comment type="caution">
    <text evidence="9">The sequence shown here is derived from an EMBL/GenBank/DDBJ whole genome shotgun (WGS) entry which is preliminary data.</text>
</comment>
<gene>
    <name evidence="9" type="primary">prsA_1</name>
    <name evidence="9" type="ORF">CPJCM30710_28550</name>
</gene>
<evidence type="ECO:0000256" key="5">
    <source>
        <dbReference type="ARBA" id="ARBA00023235"/>
    </source>
</evidence>
<evidence type="ECO:0000256" key="2">
    <source>
        <dbReference type="ARBA" id="ARBA00013194"/>
    </source>
</evidence>
<dbReference type="GO" id="GO:0003755">
    <property type="term" value="F:peptidyl-prolyl cis-trans isomerase activity"/>
    <property type="evidence" value="ECO:0007669"/>
    <property type="project" value="UniProtKB-KW"/>
</dbReference>
<evidence type="ECO:0000256" key="1">
    <source>
        <dbReference type="ARBA" id="ARBA00000971"/>
    </source>
</evidence>
<dbReference type="Proteomes" id="UP000679179">
    <property type="component" value="Unassembled WGS sequence"/>
</dbReference>
<evidence type="ECO:0000256" key="7">
    <source>
        <dbReference type="SAM" id="Coils"/>
    </source>
</evidence>
<evidence type="ECO:0000256" key="4">
    <source>
        <dbReference type="ARBA" id="ARBA00023110"/>
    </source>
</evidence>
<dbReference type="InterPro" id="IPR000297">
    <property type="entry name" value="PPIase_PpiC"/>
</dbReference>
<accession>A0A919S1L7</accession>
<feature type="domain" description="PpiC" evidence="8">
    <location>
        <begin position="190"/>
        <end position="281"/>
    </location>
</feature>
<dbReference type="NCBIfam" id="NF000809">
    <property type="entry name" value="PRK00059.1"/>
    <property type="match status" value="1"/>
</dbReference>
<keyword evidence="5 6" id="KW-0413">Isomerase</keyword>
<dbReference type="Gene3D" id="3.10.50.40">
    <property type="match status" value="1"/>
</dbReference>
<dbReference type="AlphaFoldDB" id="A0A919S1L7"/>
<dbReference type="Gene3D" id="1.10.4030.10">
    <property type="entry name" value="Porin chaperone SurA, peptide-binding domain"/>
    <property type="match status" value="1"/>
</dbReference>
<dbReference type="Pfam" id="PF13624">
    <property type="entry name" value="SurA_N_3"/>
    <property type="match status" value="1"/>
</dbReference>
<dbReference type="SUPFAM" id="SSF109998">
    <property type="entry name" value="Triger factor/SurA peptide-binding domain-like"/>
    <property type="match status" value="1"/>
</dbReference>
<dbReference type="PANTHER" id="PTHR47245">
    <property type="entry name" value="PEPTIDYLPROLYL ISOMERASE"/>
    <property type="match status" value="1"/>
</dbReference>
<reference evidence="9" key="1">
    <citation type="submission" date="2021-03" db="EMBL/GenBank/DDBJ databases">
        <title>Taxonomic study of Clostridium polyendosporum from meadow-gley soil under rice.</title>
        <authorList>
            <person name="Kobayashi H."/>
            <person name="Tanizawa Y."/>
            <person name="Yagura M."/>
        </authorList>
    </citation>
    <scope>NUCLEOTIDE SEQUENCE</scope>
    <source>
        <strain evidence="9">JCM 30710</strain>
    </source>
</reference>
<evidence type="ECO:0000313" key="9">
    <source>
        <dbReference type="EMBL" id="GIM30189.1"/>
    </source>
</evidence>
<dbReference type="PROSITE" id="PS51257">
    <property type="entry name" value="PROKAR_LIPOPROTEIN"/>
    <property type="match status" value="1"/>
</dbReference>
<proteinExistence type="predicted"/>
<dbReference type="EMBL" id="BOPZ01000029">
    <property type="protein sequence ID" value="GIM30189.1"/>
    <property type="molecule type" value="Genomic_DNA"/>
</dbReference>
<feature type="coiled-coil region" evidence="7">
    <location>
        <begin position="277"/>
        <end position="304"/>
    </location>
</feature>
<dbReference type="Pfam" id="PF13145">
    <property type="entry name" value="Rotamase_2"/>
    <property type="match status" value="1"/>
</dbReference>
<comment type="catalytic activity">
    <reaction evidence="1">
        <text>[protein]-peptidylproline (omega=180) = [protein]-peptidylproline (omega=0)</text>
        <dbReference type="Rhea" id="RHEA:16237"/>
        <dbReference type="Rhea" id="RHEA-COMP:10747"/>
        <dbReference type="Rhea" id="RHEA-COMP:10748"/>
        <dbReference type="ChEBI" id="CHEBI:83833"/>
        <dbReference type="ChEBI" id="CHEBI:83834"/>
        <dbReference type="EC" id="5.2.1.8"/>
    </reaction>
</comment>
<evidence type="ECO:0000256" key="3">
    <source>
        <dbReference type="ARBA" id="ARBA00022729"/>
    </source>
</evidence>
<dbReference type="PANTHER" id="PTHR47245:SF1">
    <property type="entry name" value="FOLDASE PROTEIN PRSA"/>
    <property type="match status" value="1"/>
</dbReference>
<organism evidence="9 10">
    <name type="scientific">Clostridium polyendosporum</name>
    <dbReference type="NCBI Taxonomy" id="69208"/>
    <lineage>
        <taxon>Bacteria</taxon>
        <taxon>Bacillati</taxon>
        <taxon>Bacillota</taxon>
        <taxon>Clostridia</taxon>
        <taxon>Eubacteriales</taxon>
        <taxon>Clostridiaceae</taxon>
        <taxon>Clostridium</taxon>
    </lineage>
</organism>
<dbReference type="EC" id="5.2.1.8" evidence="2"/>
<sequence length="331" mass="37695">MRNIKRLLTITLVGVLGFSLAGCNMIQKTPEAIQKTVVAKVGSEKITLGQVDDRMKSIIEQLKQQYGEDLSKNKDAKDTLTEQRKQYLDGMVTEKVFLKKAEELKLVPGKDELDKEVSKKFDDIKKVYQNDDQFNEALKSANFTTESLKSYLAEQVKIQKVMDYIFKDIKVTDADIEKYYNENKAQFTQQPGAQLGHILVKTEDEAKKIQDELNKGAKFEDLAAKYGTDGTKDKGGDLGFISYDDQNYDKDFMAAAKNLKEGEISGPVKSQFGWHIIKATNVQKEAKTKSLEEVKDQVKETLENNARDAAYKKNLDEWKKELKVETYENKL</sequence>
<evidence type="ECO:0000259" key="8">
    <source>
        <dbReference type="PROSITE" id="PS50198"/>
    </source>
</evidence>
<dbReference type="InterPro" id="IPR027304">
    <property type="entry name" value="Trigger_fact/SurA_dom_sf"/>
</dbReference>
<keyword evidence="7" id="KW-0175">Coiled coil</keyword>
<evidence type="ECO:0000313" key="10">
    <source>
        <dbReference type="Proteomes" id="UP000679179"/>
    </source>
</evidence>
<dbReference type="PROSITE" id="PS50198">
    <property type="entry name" value="PPIC_PPIASE_2"/>
    <property type="match status" value="1"/>
</dbReference>
<name>A0A919S1L7_9CLOT</name>